<protein>
    <recommendedName>
        <fullName evidence="10">Proline--tRNA ligase</fullName>
        <ecNumber evidence="10">6.1.1.15</ecNumber>
    </recommendedName>
    <alternativeName>
        <fullName evidence="10">Prolyl-tRNA synthetase</fullName>
        <shortName evidence="10">ProRS</shortName>
    </alternativeName>
</protein>
<evidence type="ECO:0000256" key="6">
    <source>
        <dbReference type="ARBA" id="ARBA00022840"/>
    </source>
</evidence>
<comment type="subunit">
    <text evidence="2 10">Homodimer.</text>
</comment>
<dbReference type="SUPFAM" id="SSF55681">
    <property type="entry name" value="Class II aaRS and biotin synthetases"/>
    <property type="match status" value="1"/>
</dbReference>
<dbReference type="InterPro" id="IPR007214">
    <property type="entry name" value="YbaK/aa-tRNA-synth-assoc-dom"/>
</dbReference>
<keyword evidence="6 10" id="KW-0067">ATP-binding</keyword>
<dbReference type="InterPro" id="IPR023717">
    <property type="entry name" value="Pro-tRNA-Synthase_IIa_type1"/>
</dbReference>
<feature type="domain" description="Aminoacyl-transfer RNA synthetases class-II family profile" evidence="11">
    <location>
        <begin position="48"/>
        <end position="476"/>
    </location>
</feature>
<dbReference type="Proteomes" id="UP001240171">
    <property type="component" value="Unassembled WGS sequence"/>
</dbReference>
<comment type="function">
    <text evidence="10">Catalyzes the attachment of proline to tRNA(Pro) in a two-step reaction: proline is first activated by ATP to form Pro-AMP and then transferred to the acceptor end of tRNA(Pro). As ProRS can inadvertently accommodate and process non-cognate amino acids such as alanine and cysteine, to avoid such errors it has two additional distinct editing activities against alanine. One activity is designated as 'pretransfer' editing and involves the tRNA(Pro)-independent hydrolysis of activated Ala-AMP. The other activity is designated 'posttransfer' editing and involves deacylation of mischarged Ala-tRNA(Pro). The misacylated Cys-tRNA(Pro) is not edited by ProRS.</text>
</comment>
<dbReference type="InterPro" id="IPR036621">
    <property type="entry name" value="Anticodon-bd_dom_sf"/>
</dbReference>
<evidence type="ECO:0000256" key="1">
    <source>
        <dbReference type="ARBA" id="ARBA00004496"/>
    </source>
</evidence>
<dbReference type="InterPro" id="IPR033730">
    <property type="entry name" value="ProRS_core_prok"/>
</dbReference>
<comment type="subcellular location">
    <subcellularLocation>
        <location evidence="1 10">Cytoplasm</location>
    </subcellularLocation>
</comment>
<organism evidence="12 13">
    <name type="scientific">Paenibacillus lacisoli</name>
    <dbReference type="NCBI Taxonomy" id="3064525"/>
    <lineage>
        <taxon>Bacteria</taxon>
        <taxon>Bacillati</taxon>
        <taxon>Bacillota</taxon>
        <taxon>Bacilli</taxon>
        <taxon>Bacillales</taxon>
        <taxon>Paenibacillaceae</taxon>
        <taxon>Paenibacillus</taxon>
    </lineage>
</organism>
<dbReference type="Gene3D" id="3.90.960.10">
    <property type="entry name" value="YbaK/aminoacyl-tRNA synthetase-associated domain"/>
    <property type="match status" value="1"/>
</dbReference>
<dbReference type="CDD" id="cd00779">
    <property type="entry name" value="ProRS_core_prok"/>
    <property type="match status" value="1"/>
</dbReference>
<name>A0ABT9CD25_9BACL</name>
<evidence type="ECO:0000259" key="11">
    <source>
        <dbReference type="PROSITE" id="PS50862"/>
    </source>
</evidence>
<dbReference type="PANTHER" id="PTHR42753">
    <property type="entry name" value="MITOCHONDRIAL RIBOSOME PROTEIN L39/PROLYL-TRNA LIGASE FAMILY MEMBER"/>
    <property type="match status" value="1"/>
</dbReference>
<dbReference type="NCBIfam" id="NF006625">
    <property type="entry name" value="PRK09194.1"/>
    <property type="match status" value="1"/>
</dbReference>
<dbReference type="Gene3D" id="3.40.50.800">
    <property type="entry name" value="Anticodon-binding domain"/>
    <property type="match status" value="1"/>
</dbReference>
<accession>A0ABT9CD25</accession>
<dbReference type="Pfam" id="PF00587">
    <property type="entry name" value="tRNA-synt_2b"/>
    <property type="match status" value="1"/>
</dbReference>
<dbReference type="RefSeq" id="WP_305024377.1">
    <property type="nucleotide sequence ID" value="NZ_JAUQTB010000006.1"/>
</dbReference>
<keyword evidence="3 10" id="KW-0963">Cytoplasm</keyword>
<dbReference type="NCBIfam" id="TIGR00409">
    <property type="entry name" value="proS_fam_II"/>
    <property type="match status" value="1"/>
</dbReference>
<evidence type="ECO:0000256" key="3">
    <source>
        <dbReference type="ARBA" id="ARBA00022490"/>
    </source>
</evidence>
<dbReference type="InterPro" id="IPR004500">
    <property type="entry name" value="Pro-tRNA-synth_IIa_bac-type"/>
</dbReference>
<evidence type="ECO:0000256" key="4">
    <source>
        <dbReference type="ARBA" id="ARBA00022598"/>
    </source>
</evidence>
<dbReference type="CDD" id="cd04334">
    <property type="entry name" value="ProRS-INS"/>
    <property type="match status" value="1"/>
</dbReference>
<dbReference type="HAMAP" id="MF_01569">
    <property type="entry name" value="Pro_tRNA_synth_type1"/>
    <property type="match status" value="1"/>
</dbReference>
<comment type="domain">
    <text evidence="10">Consists of three domains: the N-terminal catalytic domain, the editing domain and the C-terminal anticodon-binding domain.</text>
</comment>
<dbReference type="Pfam" id="PF03129">
    <property type="entry name" value="HGTP_anticodon"/>
    <property type="match status" value="1"/>
</dbReference>
<dbReference type="InterPro" id="IPR006195">
    <property type="entry name" value="aa-tRNA-synth_II"/>
</dbReference>
<comment type="similarity">
    <text evidence="10">Belongs to the class-II aminoacyl-tRNA synthetase family. ProS type 1 subfamily.</text>
</comment>
<dbReference type="PROSITE" id="PS50862">
    <property type="entry name" value="AA_TRNA_LIGASE_II"/>
    <property type="match status" value="1"/>
</dbReference>
<dbReference type="Gene3D" id="3.30.930.10">
    <property type="entry name" value="Bira Bifunctional Protein, Domain 2"/>
    <property type="match status" value="2"/>
</dbReference>
<dbReference type="SUPFAM" id="SSF52954">
    <property type="entry name" value="Class II aaRS ABD-related"/>
    <property type="match status" value="1"/>
</dbReference>
<dbReference type="SUPFAM" id="SSF55826">
    <property type="entry name" value="YbaK/ProRS associated domain"/>
    <property type="match status" value="1"/>
</dbReference>
<keyword evidence="8 10" id="KW-0030">Aminoacyl-tRNA synthetase</keyword>
<keyword evidence="4 10" id="KW-0436">Ligase</keyword>
<evidence type="ECO:0000256" key="8">
    <source>
        <dbReference type="ARBA" id="ARBA00023146"/>
    </source>
</evidence>
<evidence type="ECO:0000256" key="10">
    <source>
        <dbReference type="HAMAP-Rule" id="MF_01569"/>
    </source>
</evidence>
<dbReference type="EC" id="6.1.1.15" evidence="10"/>
<keyword evidence="5 10" id="KW-0547">Nucleotide-binding</keyword>
<keyword evidence="13" id="KW-1185">Reference proteome</keyword>
<dbReference type="InterPro" id="IPR045864">
    <property type="entry name" value="aa-tRNA-synth_II/BPL/LPL"/>
</dbReference>
<comment type="catalytic activity">
    <reaction evidence="9 10">
        <text>tRNA(Pro) + L-proline + ATP = L-prolyl-tRNA(Pro) + AMP + diphosphate</text>
        <dbReference type="Rhea" id="RHEA:14305"/>
        <dbReference type="Rhea" id="RHEA-COMP:9700"/>
        <dbReference type="Rhea" id="RHEA-COMP:9702"/>
        <dbReference type="ChEBI" id="CHEBI:30616"/>
        <dbReference type="ChEBI" id="CHEBI:33019"/>
        <dbReference type="ChEBI" id="CHEBI:60039"/>
        <dbReference type="ChEBI" id="CHEBI:78442"/>
        <dbReference type="ChEBI" id="CHEBI:78532"/>
        <dbReference type="ChEBI" id="CHEBI:456215"/>
        <dbReference type="EC" id="6.1.1.15"/>
    </reaction>
</comment>
<dbReference type="InterPro" id="IPR004154">
    <property type="entry name" value="Anticodon-bd"/>
</dbReference>
<dbReference type="InterPro" id="IPR002316">
    <property type="entry name" value="Pro-tRNA-ligase_IIa"/>
</dbReference>
<evidence type="ECO:0000256" key="5">
    <source>
        <dbReference type="ARBA" id="ARBA00022741"/>
    </source>
</evidence>
<evidence type="ECO:0000313" key="12">
    <source>
        <dbReference type="EMBL" id="MDO7907170.1"/>
    </source>
</evidence>
<dbReference type="InterPro" id="IPR002314">
    <property type="entry name" value="aa-tRNA-synt_IIb"/>
</dbReference>
<dbReference type="Pfam" id="PF04073">
    <property type="entry name" value="tRNA_edit"/>
    <property type="match status" value="1"/>
</dbReference>
<evidence type="ECO:0000256" key="7">
    <source>
        <dbReference type="ARBA" id="ARBA00022917"/>
    </source>
</evidence>
<sequence length="577" mass="63804">MRQSQLLSTTLREAPAEAETASHRLLLRAGYIRQLAAGIYSYLPLARRVLHKIERIVREEMEHAGAQEVLLPSLQPADLWEKSGRYERYGPELMRLQDRHRRPFVLGPTHEEVITALVDGEVSSYRRLPVTVYQIGTKFRDERRPRSGLLRGREFMMKDAYSFAAGWTELDDAYQAMFSAYHRIFERCGLRFAAVEADAGSIGGEGGTHEFMALAESGEDWIVSAPASGYAANLEKAYTRRADSVLDTSTEALEGSPRDWSADLPFTRLDTPGIKSIDELTAFLKVPASRIVKTLIYKAGQQVAAVLVRGDDEVNELKAAALLGVDEIEMIDAAQAESLGLAVGFIGPVGLKLTVLADPSVMDMGSAITGANEMDMHLSGVVPGRDFEPDLIADVRLAKEGDLDPQSGEPVVFTRGIEIGHVFKLGTKYSEALGAMYLDQNGQQKPFIMGCYGIGVSRLLSAIVEQRHDEQGIIWPEGLAPYDVHLIPVSVKDESQMAAAEELEQILQKLGFDVLMDDRDERAGVKFKDADLIGCPVRLVVGKGAAERIVEWKERAAEGKEELTFEEAIQRLKSRRR</sequence>
<evidence type="ECO:0000313" key="13">
    <source>
        <dbReference type="Proteomes" id="UP001240171"/>
    </source>
</evidence>
<evidence type="ECO:0000256" key="9">
    <source>
        <dbReference type="ARBA" id="ARBA00047671"/>
    </source>
</evidence>
<gene>
    <name evidence="10" type="primary">proS</name>
    <name evidence="12" type="ORF">Q5741_12195</name>
</gene>
<dbReference type="EMBL" id="JAUQTB010000006">
    <property type="protein sequence ID" value="MDO7907170.1"/>
    <property type="molecule type" value="Genomic_DNA"/>
</dbReference>
<dbReference type="CDD" id="cd00861">
    <property type="entry name" value="ProRS_anticodon_short"/>
    <property type="match status" value="1"/>
</dbReference>
<dbReference type="InterPro" id="IPR036754">
    <property type="entry name" value="YbaK/aa-tRNA-synt-asso_dom_sf"/>
</dbReference>
<comment type="caution">
    <text evidence="12">The sequence shown here is derived from an EMBL/GenBank/DDBJ whole genome shotgun (WGS) entry which is preliminary data.</text>
</comment>
<dbReference type="PANTHER" id="PTHR42753:SF2">
    <property type="entry name" value="PROLINE--TRNA LIGASE"/>
    <property type="match status" value="1"/>
</dbReference>
<keyword evidence="7 10" id="KW-0648">Protein biosynthesis</keyword>
<dbReference type="GO" id="GO:0004827">
    <property type="term" value="F:proline-tRNA ligase activity"/>
    <property type="evidence" value="ECO:0007669"/>
    <property type="project" value="UniProtKB-EC"/>
</dbReference>
<dbReference type="InterPro" id="IPR050062">
    <property type="entry name" value="Pro-tRNA_synthetase"/>
</dbReference>
<dbReference type="PRINTS" id="PR01046">
    <property type="entry name" value="TRNASYNTHPRO"/>
</dbReference>
<reference evidence="12 13" key="1">
    <citation type="submission" date="2023-07" db="EMBL/GenBank/DDBJ databases">
        <title>Paenibacillus sp. JX-17 nov. isolated from soil.</title>
        <authorList>
            <person name="Wan Y."/>
            <person name="Liu B."/>
        </authorList>
    </citation>
    <scope>NUCLEOTIDE SEQUENCE [LARGE SCALE GENOMIC DNA]</scope>
    <source>
        <strain evidence="12 13">JX-17</strain>
    </source>
</reference>
<dbReference type="InterPro" id="IPR044140">
    <property type="entry name" value="ProRS_anticodon_short"/>
</dbReference>
<proteinExistence type="inferred from homology"/>
<evidence type="ECO:0000256" key="2">
    <source>
        <dbReference type="ARBA" id="ARBA00011738"/>
    </source>
</evidence>